<organism evidence="1 2">
    <name type="scientific">Pseudanabaena mucicola FACHB-723</name>
    <dbReference type="NCBI Taxonomy" id="2692860"/>
    <lineage>
        <taxon>Bacteria</taxon>
        <taxon>Bacillati</taxon>
        <taxon>Cyanobacteriota</taxon>
        <taxon>Cyanophyceae</taxon>
        <taxon>Pseudanabaenales</taxon>
        <taxon>Pseudanabaenaceae</taxon>
        <taxon>Pseudanabaena</taxon>
    </lineage>
</organism>
<proteinExistence type="predicted"/>
<evidence type="ECO:0000313" key="1">
    <source>
        <dbReference type="EMBL" id="MBD2188503.1"/>
    </source>
</evidence>
<comment type="caution">
    <text evidence="1">The sequence shown here is derived from an EMBL/GenBank/DDBJ whole genome shotgun (WGS) entry which is preliminary data.</text>
</comment>
<name>A0ABR7ZYL2_9CYAN</name>
<dbReference type="EMBL" id="JACJQB010000017">
    <property type="protein sequence ID" value="MBD2188503.1"/>
    <property type="molecule type" value="Genomic_DNA"/>
</dbReference>
<evidence type="ECO:0008006" key="3">
    <source>
        <dbReference type="Google" id="ProtNLM"/>
    </source>
</evidence>
<accession>A0ABR7ZYL2</accession>
<sequence>MAYSAFTLRKAKEELNLNFVEGVRFLPDLNVITPSANLIEFLQESIPLAIAMGSEKARSELIISPILFEVRKQLNRQISFFSGEEFNVDESIGLNGVCDFLVSRSTEQLFVEAPVVAIVEAKKDDLKSGLGQCIAEMVAAQRFNLNRENTIDRIFGCVTSGNRWLFLQLKEQNLTIDLEEYVVPPVDWLLNALAWMCKPNFDDRDLC</sequence>
<reference evidence="1 2" key="1">
    <citation type="journal article" date="2020" name="ISME J.">
        <title>Comparative genomics reveals insights into cyanobacterial evolution and habitat adaptation.</title>
        <authorList>
            <person name="Chen M.Y."/>
            <person name="Teng W.K."/>
            <person name="Zhao L."/>
            <person name="Hu C.X."/>
            <person name="Zhou Y.K."/>
            <person name="Han B.P."/>
            <person name="Song L.R."/>
            <person name="Shu W.S."/>
        </authorList>
    </citation>
    <scope>NUCLEOTIDE SEQUENCE [LARGE SCALE GENOMIC DNA]</scope>
    <source>
        <strain evidence="1 2">FACHB-723</strain>
    </source>
</reference>
<dbReference type="RefSeq" id="WP_190403352.1">
    <property type="nucleotide sequence ID" value="NZ_JACJQB010000017.1"/>
</dbReference>
<gene>
    <name evidence="1" type="ORF">H6F41_10135</name>
</gene>
<evidence type="ECO:0000313" key="2">
    <source>
        <dbReference type="Proteomes" id="UP000642094"/>
    </source>
</evidence>
<keyword evidence="2" id="KW-1185">Reference proteome</keyword>
<dbReference type="Proteomes" id="UP000642094">
    <property type="component" value="Unassembled WGS sequence"/>
</dbReference>
<protein>
    <recommendedName>
        <fullName evidence="3">Type I restriction enzyme R protein N-terminal domain-containing protein</fullName>
    </recommendedName>
</protein>